<dbReference type="InterPro" id="IPR043502">
    <property type="entry name" value="DNA/RNA_pol_sf"/>
</dbReference>
<dbReference type="AlphaFoldDB" id="A0A8J2RM82"/>
<evidence type="ECO:0000259" key="1">
    <source>
        <dbReference type="PROSITE" id="PS50878"/>
    </source>
</evidence>
<dbReference type="InterPro" id="IPR036397">
    <property type="entry name" value="RNaseH_sf"/>
</dbReference>
<evidence type="ECO:0008006" key="5">
    <source>
        <dbReference type="Google" id="ProtNLM"/>
    </source>
</evidence>
<dbReference type="CDD" id="cd09276">
    <property type="entry name" value="Rnase_HI_RT_non_LTR"/>
    <property type="match status" value="1"/>
</dbReference>
<name>A0A8J2RM82_9CRUS</name>
<reference evidence="3" key="1">
    <citation type="submission" date="2021-11" db="EMBL/GenBank/DDBJ databases">
        <authorList>
            <person name="Schell T."/>
        </authorList>
    </citation>
    <scope>NUCLEOTIDE SEQUENCE</scope>
    <source>
        <strain evidence="3">M5</strain>
    </source>
</reference>
<dbReference type="GO" id="GO:0071897">
    <property type="term" value="P:DNA biosynthetic process"/>
    <property type="evidence" value="ECO:0007669"/>
    <property type="project" value="UniProtKB-ARBA"/>
</dbReference>
<keyword evidence="4" id="KW-1185">Reference proteome</keyword>
<dbReference type="OrthoDB" id="6378051at2759"/>
<sequence length="734" mass="81908">MERILSNRIQWLLECKCLINREQAGFRRGCSTTDHITQLESHIKQDFSKKRSTVAVFLDISKAYDSVWTQGLLYKSSRLGISGPILAWLQEFLTGRSICVRVGSQSSRFIRIENGVPQGAVLSPTLFNIMLTDLPKLSSLTKIYLFADDVTITASCKQPSDAEVTIQPALDKVHRWSSKWKLKLAPDKSACVVFSRSYKPGPDPLLFINGHPIPPKSKFKFLGIWFDQKLLWKPHIEHVHAHCIKLKNLFSMITNSKCGPSTKTLILLFKTLVRSKTDYGLIAYGNASKSNLTKIDTACRSILRVILGSKLSTPTEILYAESSTEPLATRRSWLSGKYLVKLGHKPNNPAYTQAKAAFLNPTAYPPRSTPCLSDTISFLKESNLAAFPEVPGTSRHKHPPPSSPPICKTAWFPLTKTEALKNQTRTAELFESLLATKRDEIVAYTDGSRSDELNTTTCAAFIPSLNVRLAWTLHNLSSIFSAELQGIKQALQLVYNLDYSPSGVSIFTDSSSSIQAISSAAPSDNVAIWDIRELIKSLESSGTRTTLVWIPSHAGITGNDVADRLAGDQCSIRSAPTLTTHLSPDEKIAAIKKVWAQDHLRALKKCKKRCIQMRPSLHLIKWHHHPNRKVAVSLHRLRSGHNYLNAFSHRTDPEADPSCRFGCEAIENPHHVLIGCPKNDHFRTRLRNFTASNKIPMDVDTLLGLNPSINTKKQLEIRNLVAKFLLKSALTDII</sequence>
<comment type="caution">
    <text evidence="3">The sequence shown here is derived from an EMBL/GenBank/DDBJ whole genome shotgun (WGS) entry which is preliminary data.</text>
</comment>
<dbReference type="SUPFAM" id="SSF56672">
    <property type="entry name" value="DNA/RNA polymerases"/>
    <property type="match status" value="1"/>
</dbReference>
<protein>
    <recommendedName>
        <fullName evidence="5">Reverse transcriptase domain-containing protein</fullName>
    </recommendedName>
</protein>
<dbReference type="EMBL" id="CAKKLH010000010">
    <property type="protein sequence ID" value="CAH0098868.1"/>
    <property type="molecule type" value="Genomic_DNA"/>
</dbReference>
<dbReference type="InterPro" id="IPR012337">
    <property type="entry name" value="RNaseH-like_sf"/>
</dbReference>
<dbReference type="InterPro" id="IPR002156">
    <property type="entry name" value="RNaseH_domain"/>
</dbReference>
<dbReference type="CDD" id="cd01650">
    <property type="entry name" value="RT_nLTR_like"/>
    <property type="match status" value="1"/>
</dbReference>
<proteinExistence type="predicted"/>
<dbReference type="GO" id="GO:0004523">
    <property type="term" value="F:RNA-DNA hybrid ribonuclease activity"/>
    <property type="evidence" value="ECO:0007669"/>
    <property type="project" value="InterPro"/>
</dbReference>
<dbReference type="PANTHER" id="PTHR33332">
    <property type="entry name" value="REVERSE TRANSCRIPTASE DOMAIN-CONTAINING PROTEIN"/>
    <property type="match status" value="1"/>
</dbReference>
<evidence type="ECO:0000313" key="4">
    <source>
        <dbReference type="Proteomes" id="UP000789390"/>
    </source>
</evidence>
<evidence type="ECO:0000259" key="2">
    <source>
        <dbReference type="PROSITE" id="PS50879"/>
    </source>
</evidence>
<dbReference type="Pfam" id="PF00078">
    <property type="entry name" value="RVT_1"/>
    <property type="match status" value="1"/>
</dbReference>
<dbReference type="GO" id="GO:0003676">
    <property type="term" value="F:nucleic acid binding"/>
    <property type="evidence" value="ECO:0007669"/>
    <property type="project" value="InterPro"/>
</dbReference>
<organism evidence="3 4">
    <name type="scientific">Daphnia galeata</name>
    <dbReference type="NCBI Taxonomy" id="27404"/>
    <lineage>
        <taxon>Eukaryota</taxon>
        <taxon>Metazoa</taxon>
        <taxon>Ecdysozoa</taxon>
        <taxon>Arthropoda</taxon>
        <taxon>Crustacea</taxon>
        <taxon>Branchiopoda</taxon>
        <taxon>Diplostraca</taxon>
        <taxon>Cladocera</taxon>
        <taxon>Anomopoda</taxon>
        <taxon>Daphniidae</taxon>
        <taxon>Daphnia</taxon>
    </lineage>
</organism>
<dbReference type="InterPro" id="IPR000477">
    <property type="entry name" value="RT_dom"/>
</dbReference>
<dbReference type="PROSITE" id="PS50878">
    <property type="entry name" value="RT_POL"/>
    <property type="match status" value="1"/>
</dbReference>
<feature type="domain" description="Reverse transcriptase" evidence="1">
    <location>
        <begin position="1"/>
        <end position="226"/>
    </location>
</feature>
<gene>
    <name evidence="3" type="ORF">DGAL_LOCUS974</name>
</gene>
<dbReference type="SUPFAM" id="SSF53098">
    <property type="entry name" value="Ribonuclease H-like"/>
    <property type="match status" value="1"/>
</dbReference>
<dbReference type="Pfam" id="PF00075">
    <property type="entry name" value="RNase_H"/>
    <property type="match status" value="1"/>
</dbReference>
<evidence type="ECO:0000313" key="3">
    <source>
        <dbReference type="EMBL" id="CAH0098868.1"/>
    </source>
</evidence>
<dbReference type="Proteomes" id="UP000789390">
    <property type="component" value="Unassembled WGS sequence"/>
</dbReference>
<dbReference type="PROSITE" id="PS50879">
    <property type="entry name" value="RNASE_H_1"/>
    <property type="match status" value="1"/>
</dbReference>
<dbReference type="Gene3D" id="3.30.420.10">
    <property type="entry name" value="Ribonuclease H-like superfamily/Ribonuclease H"/>
    <property type="match status" value="1"/>
</dbReference>
<feature type="domain" description="RNase H type-1" evidence="2">
    <location>
        <begin position="437"/>
        <end position="571"/>
    </location>
</feature>
<dbReference type="GO" id="GO:0042575">
    <property type="term" value="C:DNA polymerase complex"/>
    <property type="evidence" value="ECO:0007669"/>
    <property type="project" value="UniProtKB-ARBA"/>
</dbReference>
<accession>A0A8J2RM82</accession>